<dbReference type="Gene3D" id="3.30.390.10">
    <property type="entry name" value="Enolase-like, N-terminal domain"/>
    <property type="match status" value="1"/>
</dbReference>
<sequence>MKITEVKTADVTVKIDDKKGYRYHYVRVFSDEGLFGTGETSHVDSGWRETTRDMANLIIGMDPRDVDACFEHIRRQYLFRGGFAGAGISALTGIEIALWDLAGKAQGLPVYRLLGGKFRDRIRLYVDSACTDYKERVNEVRERGFTAVKFDLDDAQNPHKLDRWNWSVTPDEIKSIVDSAFAIREGIGDSLDLAMDLHGRYDATAGTKFAHALEPLNLLWLEEPVPPENIEALGRITQGTRTPICAGENLYLRYGFRDLIENQAVDIIMPDISKCGGLSECRKIANMAEIYYIPFAPHNNSSALSTVGDAHVCASVPNFLTLEFHRFDDVTWDNILATNESVIENGHVVLSEKPGLGVELNEEFLSAQLEEGERLWN</sequence>
<dbReference type="GO" id="GO:0008869">
    <property type="term" value="F:galactonate dehydratase activity"/>
    <property type="evidence" value="ECO:0007669"/>
    <property type="project" value="UniProtKB-EC"/>
</dbReference>
<dbReference type="Pfam" id="PF13378">
    <property type="entry name" value="MR_MLE_C"/>
    <property type="match status" value="1"/>
</dbReference>
<dbReference type="Proteomes" id="UP000247465">
    <property type="component" value="Chromosome"/>
</dbReference>
<dbReference type="SUPFAM" id="SSF54826">
    <property type="entry name" value="Enolase N-terminal domain-like"/>
    <property type="match status" value="1"/>
</dbReference>
<gene>
    <name evidence="3" type="primary">dgoD_8</name>
    <name evidence="3" type="ORF">DF168_00704</name>
</gene>
<dbReference type="PANTHER" id="PTHR48080">
    <property type="entry name" value="D-GALACTONATE DEHYDRATASE-RELATED"/>
    <property type="match status" value="1"/>
</dbReference>
<evidence type="ECO:0000256" key="1">
    <source>
        <dbReference type="ARBA" id="ARBA00023239"/>
    </source>
</evidence>
<dbReference type="AlphaFoldDB" id="A0A2Z4AH43"/>
<proteinExistence type="predicted"/>
<dbReference type="InterPro" id="IPR013341">
    <property type="entry name" value="Mandelate_racemase_N_dom"/>
</dbReference>
<accession>A0A2Z4AH43</accession>
<feature type="domain" description="Mandelate racemase/muconate lactonizing enzyme C-terminal" evidence="2">
    <location>
        <begin position="130"/>
        <end position="243"/>
    </location>
</feature>
<dbReference type="Pfam" id="PF02746">
    <property type="entry name" value="MR_MLE_N"/>
    <property type="match status" value="1"/>
</dbReference>
<dbReference type="PANTHER" id="PTHR48080:SF2">
    <property type="entry name" value="D-GALACTONATE DEHYDRATASE"/>
    <property type="match status" value="1"/>
</dbReference>
<dbReference type="SFLD" id="SFLDS00001">
    <property type="entry name" value="Enolase"/>
    <property type="match status" value="1"/>
</dbReference>
<evidence type="ECO:0000259" key="2">
    <source>
        <dbReference type="SMART" id="SM00922"/>
    </source>
</evidence>
<dbReference type="InterPro" id="IPR029017">
    <property type="entry name" value="Enolase-like_N"/>
</dbReference>
<protein>
    <submittedName>
        <fullName evidence="3">D-galactonate dehydratase</fullName>
        <ecNumber evidence="3">4.2.1.6</ecNumber>
    </submittedName>
</protein>
<dbReference type="SMART" id="SM00922">
    <property type="entry name" value="MR_MLE"/>
    <property type="match status" value="1"/>
</dbReference>
<dbReference type="InterPro" id="IPR036849">
    <property type="entry name" value="Enolase-like_C_sf"/>
</dbReference>
<dbReference type="SFLD" id="SFLDG00179">
    <property type="entry name" value="mandelate_racemase"/>
    <property type="match status" value="1"/>
</dbReference>
<evidence type="ECO:0000313" key="4">
    <source>
        <dbReference type="Proteomes" id="UP000247465"/>
    </source>
</evidence>
<dbReference type="KEGG" id="mtar:DF168_00704"/>
<dbReference type="CDD" id="cd03316">
    <property type="entry name" value="MR_like"/>
    <property type="match status" value="1"/>
</dbReference>
<dbReference type="InterPro" id="IPR034593">
    <property type="entry name" value="DgoD-like"/>
</dbReference>
<dbReference type="EMBL" id="CP029803">
    <property type="protein sequence ID" value="AWT59514.1"/>
    <property type="molecule type" value="Genomic_DNA"/>
</dbReference>
<evidence type="ECO:0000313" key="3">
    <source>
        <dbReference type="EMBL" id="AWT59514.1"/>
    </source>
</evidence>
<keyword evidence="1 3" id="KW-0456">Lyase</keyword>
<dbReference type="SUPFAM" id="SSF51604">
    <property type="entry name" value="Enolase C-terminal domain-like"/>
    <property type="match status" value="1"/>
</dbReference>
<name>A0A2Z4AH43_9BACT</name>
<dbReference type="EC" id="4.2.1.6" evidence="3"/>
<organism evidence="3 4">
    <name type="scientific">Candidatus Moanibacter tarae</name>
    <dbReference type="NCBI Taxonomy" id="2200854"/>
    <lineage>
        <taxon>Bacteria</taxon>
        <taxon>Pseudomonadati</taxon>
        <taxon>Verrucomicrobiota</taxon>
        <taxon>Opitutia</taxon>
        <taxon>Puniceicoccales</taxon>
        <taxon>Puniceicoccales incertae sedis</taxon>
        <taxon>Candidatus Moanibacter</taxon>
    </lineage>
</organism>
<dbReference type="InterPro" id="IPR013342">
    <property type="entry name" value="Mandelate_racemase_C"/>
</dbReference>
<dbReference type="InterPro" id="IPR029065">
    <property type="entry name" value="Enolase_C-like"/>
</dbReference>
<reference evidence="3 4" key="1">
    <citation type="submission" date="2018-06" db="EMBL/GenBank/DDBJ databases">
        <title>Draft Genome Sequence of a Novel Marine Bacterium Related to the Verrucomicrobia.</title>
        <authorList>
            <person name="Vosseberg J."/>
            <person name="Martijn J."/>
            <person name="Ettema T.J.G."/>
        </authorList>
    </citation>
    <scope>NUCLEOTIDE SEQUENCE [LARGE SCALE GENOMIC DNA]</scope>
    <source>
        <strain evidence="3">TARA_B100001123</strain>
    </source>
</reference>
<dbReference type="Gene3D" id="3.20.20.120">
    <property type="entry name" value="Enolase-like C-terminal domain"/>
    <property type="match status" value="1"/>
</dbReference>